<name>A0AAN8I7F3_9EURO</name>
<evidence type="ECO:0000313" key="2">
    <source>
        <dbReference type="EMBL" id="KAK5955819.1"/>
    </source>
</evidence>
<comment type="caution">
    <text evidence="2">The sequence shown here is derived from an EMBL/GenBank/DDBJ whole genome shotgun (WGS) entry which is preliminary data.</text>
</comment>
<feature type="region of interest" description="Disordered" evidence="1">
    <location>
        <begin position="195"/>
        <end position="233"/>
    </location>
</feature>
<feature type="compositionally biased region" description="Polar residues" evidence="1">
    <location>
        <begin position="107"/>
        <end position="116"/>
    </location>
</feature>
<dbReference type="Proteomes" id="UP001316803">
    <property type="component" value="Unassembled WGS sequence"/>
</dbReference>
<proteinExistence type="predicted"/>
<evidence type="ECO:0000313" key="3">
    <source>
        <dbReference type="Proteomes" id="UP001316803"/>
    </source>
</evidence>
<feature type="compositionally biased region" description="Acidic residues" evidence="1">
    <location>
        <begin position="129"/>
        <end position="140"/>
    </location>
</feature>
<protein>
    <submittedName>
        <fullName evidence="2">Uncharacterized protein</fullName>
    </submittedName>
</protein>
<sequence>MPPTQKSRRARCTRCDRTVREVVCRACIEDEDEDEDEGEDEDAQAEFSHEDLSKGLSNLYSNLCKSAAIVAAILPRQGTESNEQYIQRLLKEADMAEAREKKAVGQESASATQSPKNTNPASSTPASSEPEEEQYEGDAYLDEALMDQALMDQALGAELGHGPYMDSDLTFFDQEGNPYDPYREAGLQDPVYAEDLNDPEYEEEVYDEGQEEDSYDSTYHEQEDDNQDAGGIEEETYAAECPQCYWLVKKDRCMRCNYLLGDEIDPGNMEEYETEQDAINAAFEQLLHGRR</sequence>
<accession>A0AAN8I7F3</accession>
<feature type="compositionally biased region" description="Low complexity" evidence="1">
    <location>
        <begin position="117"/>
        <end position="128"/>
    </location>
</feature>
<dbReference type="EMBL" id="JAKLMC020000006">
    <property type="protein sequence ID" value="KAK5955819.1"/>
    <property type="molecule type" value="Genomic_DNA"/>
</dbReference>
<feature type="region of interest" description="Disordered" evidence="1">
    <location>
        <begin position="28"/>
        <end position="50"/>
    </location>
</feature>
<keyword evidence="3" id="KW-1185">Reference proteome</keyword>
<feature type="compositionally biased region" description="Acidic residues" evidence="1">
    <location>
        <begin position="195"/>
        <end position="215"/>
    </location>
</feature>
<evidence type="ECO:0000256" key="1">
    <source>
        <dbReference type="SAM" id="MobiDB-lite"/>
    </source>
</evidence>
<feature type="compositionally biased region" description="Acidic residues" evidence="1">
    <location>
        <begin position="222"/>
        <end position="233"/>
    </location>
</feature>
<reference evidence="2 3" key="1">
    <citation type="submission" date="2022-12" db="EMBL/GenBank/DDBJ databases">
        <title>Genomic features and morphological characterization of a novel Knufia sp. strain isolated from spacecraft assembly facility.</title>
        <authorList>
            <person name="Teixeira M."/>
            <person name="Chander A.M."/>
            <person name="Stajich J.E."/>
            <person name="Venkateswaran K."/>
        </authorList>
    </citation>
    <scope>NUCLEOTIDE SEQUENCE [LARGE SCALE GENOMIC DNA]</scope>
    <source>
        <strain evidence="2 3">FJI-L2-BK-P2</strain>
    </source>
</reference>
<feature type="region of interest" description="Disordered" evidence="1">
    <location>
        <begin position="97"/>
        <end position="140"/>
    </location>
</feature>
<dbReference type="AlphaFoldDB" id="A0AAN8I7F3"/>
<feature type="compositionally biased region" description="Acidic residues" evidence="1">
    <location>
        <begin position="29"/>
        <end position="44"/>
    </location>
</feature>
<gene>
    <name evidence="2" type="ORF">OHC33_003460</name>
</gene>
<organism evidence="2 3">
    <name type="scientific">Knufia fluminis</name>
    <dbReference type="NCBI Taxonomy" id="191047"/>
    <lineage>
        <taxon>Eukaryota</taxon>
        <taxon>Fungi</taxon>
        <taxon>Dikarya</taxon>
        <taxon>Ascomycota</taxon>
        <taxon>Pezizomycotina</taxon>
        <taxon>Eurotiomycetes</taxon>
        <taxon>Chaetothyriomycetidae</taxon>
        <taxon>Chaetothyriales</taxon>
        <taxon>Trichomeriaceae</taxon>
        <taxon>Knufia</taxon>
    </lineage>
</organism>